<dbReference type="Proteomes" id="UP000003179">
    <property type="component" value="Unassembled WGS sequence"/>
</dbReference>
<reference evidence="1" key="1">
    <citation type="submission" date="2010-08" db="EMBL/GenBank/DDBJ databases">
        <authorList>
            <person name="Weinstock G."/>
            <person name="Sodergren E."/>
            <person name="Clifton S."/>
            <person name="Fulton L."/>
            <person name="Fulton B."/>
            <person name="Courtney L."/>
            <person name="Fronick C."/>
            <person name="Harrison M."/>
            <person name="Strong C."/>
            <person name="Farmer C."/>
            <person name="Delahaunty K."/>
            <person name="Markovic C."/>
            <person name="Hall O."/>
            <person name="Minx P."/>
            <person name="Tomlinson C."/>
            <person name="Mitreva M."/>
            <person name="Hou S."/>
            <person name="Chen J."/>
            <person name="Wollam A."/>
            <person name="Pepin K.H."/>
            <person name="Johnson M."/>
            <person name="Bhonagiri V."/>
            <person name="Zhang X."/>
            <person name="Suruliraj S."/>
            <person name="Warren W."/>
            <person name="Chinwalla A."/>
            <person name="Mardis E.R."/>
            <person name="Wilson R.K."/>
        </authorList>
    </citation>
    <scope>NUCLEOTIDE SEQUENCE [LARGE SCALE GENOMIC DNA]</scope>
    <source>
        <strain evidence="1">HL044PA1</strain>
    </source>
</reference>
<accession>A0ABP2K5V2</accession>
<gene>
    <name evidence="1" type="ORF">HMPREF9607_01652</name>
</gene>
<comment type="caution">
    <text evidence="1">The sequence shown here is derived from an EMBL/GenBank/DDBJ whole genome shotgun (WGS) entry which is preliminary data.</text>
</comment>
<name>A0ABP2K5V2_9ACTN</name>
<organism evidence="1 2">
    <name type="scientific">Cutibacterium modestum HL044PA1</name>
    <dbReference type="NCBI Taxonomy" id="765109"/>
    <lineage>
        <taxon>Bacteria</taxon>
        <taxon>Bacillati</taxon>
        <taxon>Actinomycetota</taxon>
        <taxon>Actinomycetes</taxon>
        <taxon>Propionibacteriales</taxon>
        <taxon>Propionibacteriaceae</taxon>
        <taxon>Cutibacterium</taxon>
        <taxon>Cutibacterium modestum</taxon>
    </lineage>
</organism>
<evidence type="ECO:0000313" key="1">
    <source>
        <dbReference type="EMBL" id="EFS92309.1"/>
    </source>
</evidence>
<keyword evidence="2" id="KW-1185">Reference proteome</keyword>
<evidence type="ECO:0000313" key="2">
    <source>
        <dbReference type="Proteomes" id="UP000003179"/>
    </source>
</evidence>
<protein>
    <submittedName>
        <fullName evidence="1">Uncharacterized protein</fullName>
    </submittedName>
</protein>
<dbReference type="Gene3D" id="3.40.50.2000">
    <property type="entry name" value="Glycogen Phosphorylase B"/>
    <property type="match status" value="1"/>
</dbReference>
<dbReference type="EMBL" id="ADZU01000027">
    <property type="protein sequence ID" value="EFS92309.1"/>
    <property type="molecule type" value="Genomic_DNA"/>
</dbReference>
<proteinExistence type="predicted"/>
<sequence length="338" mass="36566">MNFQEILNSRRLHEPSSHGRISTMHLDLGLAKTINRATHVTRGFRRIVMVTAAGDDCPNRLVADLTEEFSRRGIEVSQLPLVGAEEPISSMATPAHKVLAKWSRHRQENARHELGESLDHQSAIIVADPCRLDEVVDLRGADRSDRPVVVLLATDPDKAPGDRPKRIVLLGPYTDEQLADVLVAFDRACQVVPGWSLEVCLDDESRARSAVAARRDVGIYPAGSEETIMNQSELALVVTRKEDQASRILDAASAGLPAVAHADTPAAADILSRCGYLATAELSSALAQGMADAPLRRIQRNLSLKSFPITLARRPAMHGSTSCSMLGVAAAETLRNGA</sequence>
<dbReference type="SUPFAM" id="SSF53756">
    <property type="entry name" value="UDP-Glycosyltransferase/glycogen phosphorylase"/>
    <property type="match status" value="1"/>
</dbReference>